<dbReference type="CDD" id="cd06345">
    <property type="entry name" value="PBP1_ABC_ligand_binding-like"/>
    <property type="match status" value="1"/>
</dbReference>
<dbReference type="InterPro" id="IPR051010">
    <property type="entry name" value="BCAA_transport"/>
</dbReference>
<keyword evidence="1" id="KW-0732">Signal</keyword>
<dbReference type="Proteomes" id="UP000001903">
    <property type="component" value="Plasmid pHTUR01"/>
</dbReference>
<dbReference type="InterPro" id="IPR028082">
    <property type="entry name" value="Peripla_BP_I"/>
</dbReference>
<protein>
    <submittedName>
        <fullName evidence="4">Extracellular ligand-binding receptor</fullName>
    </submittedName>
</protein>
<dbReference type="HOGENOM" id="CLU_027128_4_2_2"/>
<keyword evidence="4" id="KW-0675">Receptor</keyword>
<dbReference type="Gene3D" id="3.40.50.2300">
    <property type="match status" value="2"/>
</dbReference>
<name>D2RZX3_HALTV</name>
<dbReference type="PANTHER" id="PTHR30483">
    <property type="entry name" value="LEUCINE-SPECIFIC-BINDING PROTEIN"/>
    <property type="match status" value="1"/>
</dbReference>
<dbReference type="PANTHER" id="PTHR30483:SF6">
    <property type="entry name" value="PERIPLASMIC BINDING PROTEIN OF ABC TRANSPORTER FOR NATURAL AMINO ACIDS"/>
    <property type="match status" value="1"/>
</dbReference>
<feature type="region of interest" description="Disordered" evidence="2">
    <location>
        <begin position="1"/>
        <end position="25"/>
    </location>
</feature>
<evidence type="ECO:0000313" key="5">
    <source>
        <dbReference type="Proteomes" id="UP000001903"/>
    </source>
</evidence>
<gene>
    <name evidence="4" type="ordered locus">Htur_3808</name>
</gene>
<keyword evidence="4" id="KW-0614">Plasmid</keyword>
<geneLocation type="plasmid" evidence="4 5">
    <name>pHTUR01</name>
</geneLocation>
<dbReference type="KEGG" id="htu:Htur_3808"/>
<dbReference type="InterPro" id="IPR028081">
    <property type="entry name" value="Leu-bd"/>
</dbReference>
<sequence length="434" mass="46909">MLQTVMVDSGKRGSRTAGRRPDIDRRSFLTASGASALAATAGCLGGGGGSSDGITIGGLFGLPGDHPAGTGMKQTTEVLVENLNADGGLLGEEVELVTRDTEFDPATARDGYRELILDESVDVTTGIYSTEVGTAIFDEVPEFETIHLTGGSAPDRPMENYDDYKYWFRGIHGGYLGRATANYAASHFEDLGITEVGIAAEDVDGFDPVLEEFAAGLPSSVNVHFEERFSSDTSDFSPILDQGEQNDIQMMVGFVSQGGSALMSQWAQRQPNYMFGGGDVFSSNPDRWENTSGEVEYVWSYIGGAAPGLEVTETTSQLIEDHRSMFDGAAPPHAQSYTQYDAILTWAEAVKEAETTDIDEVVSTIEEMTLEGSTGTLDWYGEDGELPHTPQFGEEYVHPPVMQWQEVDGEGRQIGLYPDTVRSGELQIPPWVSL</sequence>
<dbReference type="EMBL" id="CP001861">
    <property type="protein sequence ID" value="ADB62670.1"/>
    <property type="molecule type" value="Genomic_DNA"/>
</dbReference>
<evidence type="ECO:0000259" key="3">
    <source>
        <dbReference type="Pfam" id="PF13458"/>
    </source>
</evidence>
<organism evidence="4 5">
    <name type="scientific">Haloterrigena turkmenica (strain ATCC 51198 / DSM 5511 / JCM 9101 / NCIMB 13204 / VKM B-1734 / 4k)</name>
    <name type="common">Halococcus turkmenicus</name>
    <dbReference type="NCBI Taxonomy" id="543526"/>
    <lineage>
        <taxon>Archaea</taxon>
        <taxon>Methanobacteriati</taxon>
        <taxon>Methanobacteriota</taxon>
        <taxon>Stenosarchaea group</taxon>
        <taxon>Halobacteria</taxon>
        <taxon>Halobacteriales</taxon>
        <taxon>Natrialbaceae</taxon>
        <taxon>Haloterrigena</taxon>
    </lineage>
</organism>
<dbReference type="AlphaFoldDB" id="D2RZX3"/>
<dbReference type="SUPFAM" id="SSF53822">
    <property type="entry name" value="Periplasmic binding protein-like I"/>
    <property type="match status" value="1"/>
</dbReference>
<evidence type="ECO:0000313" key="4">
    <source>
        <dbReference type="EMBL" id="ADB62670.1"/>
    </source>
</evidence>
<proteinExistence type="predicted"/>
<evidence type="ECO:0000256" key="1">
    <source>
        <dbReference type="ARBA" id="ARBA00022729"/>
    </source>
</evidence>
<reference evidence="4 5" key="1">
    <citation type="journal article" date="2010" name="Stand. Genomic Sci.">
        <title>Complete genome sequence of Haloterrigena turkmenica type strain (4k).</title>
        <authorList>
            <person name="Saunders E."/>
            <person name="Tindall B.J."/>
            <person name="Fahnrich R."/>
            <person name="Lapidus A."/>
            <person name="Copeland A."/>
            <person name="Del Rio T.G."/>
            <person name="Lucas S."/>
            <person name="Chen F."/>
            <person name="Tice H."/>
            <person name="Cheng J.F."/>
            <person name="Han C."/>
            <person name="Detter J.C."/>
            <person name="Bruce D."/>
            <person name="Goodwin L."/>
            <person name="Chain P."/>
            <person name="Pitluck S."/>
            <person name="Pati A."/>
            <person name="Ivanova N."/>
            <person name="Mavromatis K."/>
            <person name="Chen A."/>
            <person name="Palaniappan K."/>
            <person name="Land M."/>
            <person name="Hauser L."/>
            <person name="Chang Y.J."/>
            <person name="Jeffries C.D."/>
            <person name="Brettin T."/>
            <person name="Rohde M."/>
            <person name="Goker M."/>
            <person name="Bristow J."/>
            <person name="Eisen J.A."/>
            <person name="Markowitz V."/>
            <person name="Hugenholtz P."/>
            <person name="Klenk H.P."/>
            <person name="Kyrpides N.C."/>
        </authorList>
    </citation>
    <scope>NUCLEOTIDE SEQUENCE [LARGE SCALE GENOMIC DNA]</scope>
    <source>
        <strain evidence="5">ATCC 51198 / DSM 5511 / JCM 9101 / NCIMB 13204 / VKM B-1734 / 4k</strain>
    </source>
</reference>
<accession>D2RZX3</accession>
<keyword evidence="5" id="KW-1185">Reference proteome</keyword>
<feature type="domain" description="Leucine-binding protein" evidence="3">
    <location>
        <begin position="54"/>
        <end position="389"/>
    </location>
</feature>
<evidence type="ECO:0000256" key="2">
    <source>
        <dbReference type="SAM" id="MobiDB-lite"/>
    </source>
</evidence>
<dbReference type="Pfam" id="PF13458">
    <property type="entry name" value="Peripla_BP_6"/>
    <property type="match status" value="1"/>
</dbReference>